<evidence type="ECO:0000256" key="4">
    <source>
        <dbReference type="ARBA" id="ARBA00023033"/>
    </source>
</evidence>
<keyword evidence="4 8" id="KW-0503">Monooxygenase</keyword>
<comment type="caution">
    <text evidence="8">The sequence shown here is derived from an EMBL/GenBank/DDBJ whole genome shotgun (WGS) entry which is preliminary data.</text>
</comment>
<dbReference type="PIRSF" id="PIRSF000337">
    <property type="entry name" value="NTA_MOA"/>
    <property type="match status" value="1"/>
</dbReference>
<dbReference type="Gene3D" id="3.20.20.30">
    <property type="entry name" value="Luciferase-like domain"/>
    <property type="match status" value="1"/>
</dbReference>
<protein>
    <submittedName>
        <fullName evidence="8">NtaA/DmoA family FMN-dependent monooxygenase</fullName>
        <ecNumber evidence="8">1.14.-.-</ecNumber>
    </submittedName>
</protein>
<feature type="binding site" evidence="6">
    <location>
        <position position="157"/>
    </location>
    <ligand>
        <name>FMN</name>
        <dbReference type="ChEBI" id="CHEBI:58210"/>
    </ligand>
</feature>
<evidence type="ECO:0000256" key="1">
    <source>
        <dbReference type="ARBA" id="ARBA00022630"/>
    </source>
</evidence>
<feature type="binding site" evidence="6">
    <location>
        <position position="103"/>
    </location>
    <ligand>
        <name>FMN</name>
        <dbReference type="ChEBI" id="CHEBI:58210"/>
    </ligand>
</feature>
<evidence type="ECO:0000313" key="9">
    <source>
        <dbReference type="Proteomes" id="UP000433309"/>
    </source>
</evidence>
<name>A0A6I2KSP5_9BURK</name>
<feature type="binding site" evidence="6">
    <location>
        <position position="228"/>
    </location>
    <ligand>
        <name>FMN</name>
        <dbReference type="ChEBI" id="CHEBI:58210"/>
    </ligand>
</feature>
<evidence type="ECO:0000256" key="2">
    <source>
        <dbReference type="ARBA" id="ARBA00022643"/>
    </source>
</evidence>
<feature type="binding site" evidence="6">
    <location>
        <position position="57"/>
    </location>
    <ligand>
        <name>FMN</name>
        <dbReference type="ChEBI" id="CHEBI:58210"/>
    </ligand>
</feature>
<dbReference type="InterPro" id="IPR051260">
    <property type="entry name" value="Diverse_substr_monoxygenases"/>
</dbReference>
<keyword evidence="1 6" id="KW-0285">Flavoprotein</keyword>
<dbReference type="GO" id="GO:0016705">
    <property type="term" value="F:oxidoreductase activity, acting on paired donors, with incorporation or reduction of molecular oxygen"/>
    <property type="evidence" value="ECO:0007669"/>
    <property type="project" value="InterPro"/>
</dbReference>
<dbReference type="EMBL" id="WKJK01000001">
    <property type="protein sequence ID" value="MRW88511.1"/>
    <property type="molecule type" value="Genomic_DNA"/>
</dbReference>
<feature type="domain" description="Luciferase-like" evidence="7">
    <location>
        <begin position="9"/>
        <end position="379"/>
    </location>
</feature>
<feature type="binding site" evidence="6">
    <location>
        <position position="153"/>
    </location>
    <ligand>
        <name>FMN</name>
        <dbReference type="ChEBI" id="CHEBI:58210"/>
    </ligand>
</feature>
<dbReference type="EC" id="1.14.-.-" evidence="8"/>
<keyword evidence="3 8" id="KW-0560">Oxidoreductase</keyword>
<dbReference type="SUPFAM" id="SSF51679">
    <property type="entry name" value="Bacterial luciferase-like"/>
    <property type="match status" value="1"/>
</dbReference>
<reference evidence="8 9" key="1">
    <citation type="submission" date="2019-11" db="EMBL/GenBank/DDBJ databases">
        <title>Novel species isolated from a subtropical stream in China.</title>
        <authorList>
            <person name="Lu H."/>
        </authorList>
    </citation>
    <scope>NUCLEOTIDE SEQUENCE [LARGE SCALE GENOMIC DNA]</scope>
    <source>
        <strain evidence="8 9">FT80W</strain>
    </source>
</reference>
<proteinExistence type="inferred from homology"/>
<dbReference type="Pfam" id="PF00296">
    <property type="entry name" value="Bac_luciferase"/>
    <property type="match status" value="1"/>
</dbReference>
<evidence type="ECO:0000256" key="5">
    <source>
        <dbReference type="ARBA" id="ARBA00033748"/>
    </source>
</evidence>
<dbReference type="InterPro" id="IPR036661">
    <property type="entry name" value="Luciferase-like_sf"/>
</dbReference>
<dbReference type="Proteomes" id="UP000433309">
    <property type="component" value="Unassembled WGS sequence"/>
</dbReference>
<evidence type="ECO:0000259" key="7">
    <source>
        <dbReference type="Pfam" id="PF00296"/>
    </source>
</evidence>
<gene>
    <name evidence="8" type="ORF">GJ699_00765</name>
</gene>
<dbReference type="PANTHER" id="PTHR30011">
    <property type="entry name" value="ALKANESULFONATE MONOOXYGENASE-RELATED"/>
    <property type="match status" value="1"/>
</dbReference>
<dbReference type="InterPro" id="IPR016215">
    <property type="entry name" value="NTA_MOA"/>
</dbReference>
<dbReference type="AlphaFoldDB" id="A0A6I2KSP5"/>
<dbReference type="PANTHER" id="PTHR30011:SF16">
    <property type="entry name" value="C2H2 FINGER DOMAIN TRANSCRIPTION FACTOR (EUROFUNG)-RELATED"/>
    <property type="match status" value="1"/>
</dbReference>
<comment type="similarity">
    <text evidence="5">Belongs to the NtaA/SnaA/DszA monooxygenase family.</text>
</comment>
<keyword evidence="9" id="KW-1185">Reference proteome</keyword>
<sequence length="441" mass="48367">MAHQPFRLGYFTRFGPTAWSAADDRTYGGDWWTGEHHIQLAQRLEASRGFDFMFFDDTSTVSNAMGGSMDAELKFAVGSPRHEAIPLLPLLAKATRHMGMVCTASTTFYPPFILSRLLNSVDNLSGGRAGWNVVTTSEESAAQNHNYATLPSHGERYEMADEFLDVAKALWSAWQPDALVRDVERNVYVDPAKVSEIKHKGKYFQVRGPLNQVPSPQGKPVLMQAGASPRGRDFAAKHADAVFAPPIGGLDGMKAIRDDIKERAAKFGRNPDEVKVFFAAMVKVLPSADTPIPPLTDAQVEYALLMTAQSFDLDLSQFDLDKPFPLEVESRGSQSMIETLRQAAREGRTLREAIGGFWSGIDELGLIGTPAQIADKMMKAIDYIGGDGFLIIGCDVANGAWNDGVIDGLVPVLQRAGVLRTSYLPGLTLRQTLQQTDWATR</sequence>
<organism evidence="8 9">
    <name type="scientific">Duganella guangzhouensis</name>
    <dbReference type="NCBI Taxonomy" id="2666084"/>
    <lineage>
        <taxon>Bacteria</taxon>
        <taxon>Pseudomonadati</taxon>
        <taxon>Pseudomonadota</taxon>
        <taxon>Betaproteobacteria</taxon>
        <taxon>Burkholderiales</taxon>
        <taxon>Oxalobacteraceae</taxon>
        <taxon>Telluria group</taxon>
        <taxon>Duganella</taxon>
    </lineage>
</organism>
<accession>A0A6I2KSP5</accession>
<keyword evidence="2 6" id="KW-0288">FMN</keyword>
<dbReference type="NCBIfam" id="TIGR03860">
    <property type="entry name" value="FMN_nitrolo"/>
    <property type="match status" value="1"/>
</dbReference>
<evidence type="ECO:0000256" key="3">
    <source>
        <dbReference type="ARBA" id="ARBA00023002"/>
    </source>
</evidence>
<dbReference type="GO" id="GO:0004497">
    <property type="term" value="F:monooxygenase activity"/>
    <property type="evidence" value="ECO:0007669"/>
    <property type="project" value="UniProtKB-KW"/>
</dbReference>
<dbReference type="RefSeq" id="WP_154372155.1">
    <property type="nucleotide sequence ID" value="NZ_WKJK01000001.1"/>
</dbReference>
<evidence type="ECO:0000256" key="6">
    <source>
        <dbReference type="PIRSR" id="PIRSR000337-1"/>
    </source>
</evidence>
<evidence type="ECO:0000313" key="8">
    <source>
        <dbReference type="EMBL" id="MRW88511.1"/>
    </source>
</evidence>
<dbReference type="InterPro" id="IPR011251">
    <property type="entry name" value="Luciferase-like_dom"/>
</dbReference>